<dbReference type="PANTHER" id="PTHR46246">
    <property type="entry name" value="GUANOSINE-3',5'-BIS(DIPHOSPHATE) 3'-PYROPHOSPHOHYDROLASE MESH1"/>
    <property type="match status" value="1"/>
</dbReference>
<dbReference type="SUPFAM" id="SSF109604">
    <property type="entry name" value="HD-domain/PDEase-like"/>
    <property type="match status" value="1"/>
</dbReference>
<dbReference type="InterPro" id="IPR052194">
    <property type="entry name" value="MESH1"/>
</dbReference>
<protein>
    <recommendedName>
        <fullName evidence="2">HD/PDEase domain-containing protein</fullName>
    </recommendedName>
</protein>
<dbReference type="GO" id="GO:0008893">
    <property type="term" value="F:guanosine-3',5'-bis(diphosphate) 3'-diphosphatase activity"/>
    <property type="evidence" value="ECO:0007669"/>
    <property type="project" value="TreeGrafter"/>
</dbReference>
<evidence type="ECO:0008006" key="2">
    <source>
        <dbReference type="Google" id="ProtNLM"/>
    </source>
</evidence>
<dbReference type="AlphaFoldDB" id="A0A382BIM2"/>
<name>A0A382BIM2_9ZZZZ</name>
<reference evidence="1" key="1">
    <citation type="submission" date="2018-05" db="EMBL/GenBank/DDBJ databases">
        <authorList>
            <person name="Lanie J.A."/>
            <person name="Ng W.-L."/>
            <person name="Kazmierczak K.M."/>
            <person name="Andrzejewski T.M."/>
            <person name="Davidsen T.M."/>
            <person name="Wayne K.J."/>
            <person name="Tettelin H."/>
            <person name="Glass J.I."/>
            <person name="Rusch D."/>
            <person name="Podicherti R."/>
            <person name="Tsui H.-C.T."/>
            <person name="Winkler M.E."/>
        </authorList>
    </citation>
    <scope>NUCLEOTIDE SEQUENCE</scope>
</reference>
<dbReference type="Pfam" id="PF13328">
    <property type="entry name" value="HD_4"/>
    <property type="match status" value="1"/>
</dbReference>
<organism evidence="1">
    <name type="scientific">marine metagenome</name>
    <dbReference type="NCBI Taxonomy" id="408172"/>
    <lineage>
        <taxon>unclassified sequences</taxon>
        <taxon>metagenomes</taxon>
        <taxon>ecological metagenomes</taxon>
    </lineage>
</organism>
<dbReference type="EMBL" id="UINC01029758">
    <property type="protein sequence ID" value="SVB13023.1"/>
    <property type="molecule type" value="Genomic_DNA"/>
</dbReference>
<sequence>MTEIPALGQRLSEALEFARIAHGGQLRKATPIPYVSHLLVVAGFAIEDAASDPALHHRTEAIAVAALLHDTVEDTKATVETVRADFGDEVAGIVASCSDALGEPKPPWRDRKEAYLTHLREPDVDNAVLCVALADKRHNSRCVLEDLRTQGASAWDRFTVGSDEQLWWYGSLADVFLERRPGRAAQELARTVAAIRELAGA</sequence>
<evidence type="ECO:0000313" key="1">
    <source>
        <dbReference type="EMBL" id="SVB13023.1"/>
    </source>
</evidence>
<dbReference type="PANTHER" id="PTHR46246:SF1">
    <property type="entry name" value="GUANOSINE-3',5'-BIS(DIPHOSPHATE) 3'-PYROPHOSPHOHYDROLASE MESH1"/>
    <property type="match status" value="1"/>
</dbReference>
<dbReference type="Gene3D" id="1.10.3210.10">
    <property type="entry name" value="Hypothetical protein af1432"/>
    <property type="match status" value="1"/>
</dbReference>
<gene>
    <name evidence="1" type="ORF">METZ01_LOCUS165877</name>
</gene>
<accession>A0A382BIM2</accession>
<proteinExistence type="predicted"/>